<feature type="transmembrane region" description="Helical" evidence="6">
    <location>
        <begin position="262"/>
        <end position="291"/>
    </location>
</feature>
<feature type="transmembrane region" description="Helical" evidence="6">
    <location>
        <begin position="12"/>
        <end position="37"/>
    </location>
</feature>
<dbReference type="InterPro" id="IPR011701">
    <property type="entry name" value="MFS"/>
</dbReference>
<feature type="transmembrane region" description="Helical" evidence="6">
    <location>
        <begin position="144"/>
        <end position="163"/>
    </location>
</feature>
<evidence type="ECO:0000256" key="5">
    <source>
        <dbReference type="ARBA" id="ARBA00023136"/>
    </source>
</evidence>
<keyword evidence="3 6" id="KW-0812">Transmembrane</keyword>
<dbReference type="EMBL" id="JAINVV010000008">
    <property type="protein sequence ID" value="MBY8823924.1"/>
    <property type="molecule type" value="Genomic_DNA"/>
</dbReference>
<feature type="transmembrane region" description="Helical" evidence="6">
    <location>
        <begin position="49"/>
        <end position="70"/>
    </location>
</feature>
<evidence type="ECO:0000256" key="1">
    <source>
        <dbReference type="ARBA" id="ARBA00004141"/>
    </source>
</evidence>
<name>A0ABS7PSH1_9SPHN</name>
<feature type="transmembrane region" description="Helical" evidence="6">
    <location>
        <begin position="365"/>
        <end position="389"/>
    </location>
</feature>
<keyword evidence="5 6" id="KW-0472">Membrane</keyword>
<feature type="transmembrane region" description="Helical" evidence="6">
    <location>
        <begin position="111"/>
        <end position="132"/>
    </location>
</feature>
<proteinExistence type="predicted"/>
<comment type="subcellular location">
    <subcellularLocation>
        <location evidence="1">Membrane</location>
        <topology evidence="1">Multi-pass membrane protein</topology>
    </subcellularLocation>
</comment>
<dbReference type="SUPFAM" id="SSF103473">
    <property type="entry name" value="MFS general substrate transporter"/>
    <property type="match status" value="1"/>
</dbReference>
<evidence type="ECO:0000256" key="2">
    <source>
        <dbReference type="ARBA" id="ARBA00022448"/>
    </source>
</evidence>
<keyword evidence="4 6" id="KW-1133">Transmembrane helix</keyword>
<sequence length="435" mass="44941">MESGSQRGTAGAWYAVVLMGMLYIVAFVDRVILALLIQPLRAEFAISDTQISLLIGFTFALFYALVGLPIGRLADRINRHRLILASTVVWAACTFGSGFATSFWMLCLLRIGVAVGEAALSPSAISMIGDLFPPARRGAATSLYMSLGALGATGGYILGGLMVGAIGQAESVAVPLIGAVKPWQFTFILVSLPAVALGLLLLFTVREPARPAAAAEAPPSRALAWAAPMWRPLIILFFAGSIGQTMVHGAGTWAPTLLVRDYGWTIGAAGVRVGLITMVCGVGGMMLWPIFADRWARGGRADALPLTLAIGVGGGAALIAACAFAPGALAFQILYGGAMFMLMGTGVLLMVAIQAFAPSSMRGELMALCLLLTGLIALGVGPTLVPLAGEWIGAADGELKPGYVAIALLTGPLAAGLALWCRRGLVGLARAGDTL</sequence>
<feature type="domain" description="Major facilitator superfamily (MFS) profile" evidence="7">
    <location>
        <begin position="15"/>
        <end position="435"/>
    </location>
</feature>
<feature type="transmembrane region" description="Helical" evidence="6">
    <location>
        <begin position="401"/>
        <end position="421"/>
    </location>
</feature>
<protein>
    <submittedName>
        <fullName evidence="8">MFS transporter</fullName>
    </submittedName>
</protein>
<evidence type="ECO:0000313" key="9">
    <source>
        <dbReference type="Proteomes" id="UP000706039"/>
    </source>
</evidence>
<dbReference type="Gene3D" id="1.20.1250.20">
    <property type="entry name" value="MFS general substrate transporter like domains"/>
    <property type="match status" value="1"/>
</dbReference>
<dbReference type="InterPro" id="IPR020846">
    <property type="entry name" value="MFS_dom"/>
</dbReference>
<gene>
    <name evidence="8" type="ORF">K7G82_16585</name>
</gene>
<evidence type="ECO:0000259" key="7">
    <source>
        <dbReference type="PROSITE" id="PS50850"/>
    </source>
</evidence>
<accession>A0ABS7PSH1</accession>
<comment type="caution">
    <text evidence="8">The sequence shown here is derived from an EMBL/GenBank/DDBJ whole genome shotgun (WGS) entry which is preliminary data.</text>
</comment>
<organism evidence="8 9">
    <name type="scientific">Sphingomonas colocasiae</name>
    <dbReference type="NCBI Taxonomy" id="1848973"/>
    <lineage>
        <taxon>Bacteria</taxon>
        <taxon>Pseudomonadati</taxon>
        <taxon>Pseudomonadota</taxon>
        <taxon>Alphaproteobacteria</taxon>
        <taxon>Sphingomonadales</taxon>
        <taxon>Sphingomonadaceae</taxon>
        <taxon>Sphingomonas</taxon>
    </lineage>
</organism>
<feature type="transmembrane region" description="Helical" evidence="6">
    <location>
        <begin position="333"/>
        <end position="353"/>
    </location>
</feature>
<evidence type="ECO:0000256" key="4">
    <source>
        <dbReference type="ARBA" id="ARBA00022989"/>
    </source>
</evidence>
<dbReference type="InterPro" id="IPR036259">
    <property type="entry name" value="MFS_trans_sf"/>
</dbReference>
<feature type="transmembrane region" description="Helical" evidence="6">
    <location>
        <begin position="82"/>
        <end position="105"/>
    </location>
</feature>
<evidence type="ECO:0000256" key="3">
    <source>
        <dbReference type="ARBA" id="ARBA00022692"/>
    </source>
</evidence>
<dbReference type="InterPro" id="IPR044770">
    <property type="entry name" value="MFS_spinster-like"/>
</dbReference>
<keyword evidence="2" id="KW-0813">Transport</keyword>
<dbReference type="PROSITE" id="PS50850">
    <property type="entry name" value="MFS"/>
    <property type="match status" value="1"/>
</dbReference>
<feature type="transmembrane region" description="Helical" evidence="6">
    <location>
        <begin position="183"/>
        <end position="203"/>
    </location>
</feature>
<dbReference type="Pfam" id="PF07690">
    <property type="entry name" value="MFS_1"/>
    <property type="match status" value="1"/>
</dbReference>
<dbReference type="RefSeq" id="WP_222991029.1">
    <property type="nucleotide sequence ID" value="NZ_JAINVV010000008.1"/>
</dbReference>
<reference evidence="8 9" key="1">
    <citation type="submission" date="2021-08" db="EMBL/GenBank/DDBJ databases">
        <authorList>
            <person name="Tuo L."/>
        </authorList>
    </citation>
    <scope>NUCLEOTIDE SEQUENCE [LARGE SCALE GENOMIC DNA]</scope>
    <source>
        <strain evidence="8 9">JCM 31229</strain>
    </source>
</reference>
<dbReference type="Proteomes" id="UP000706039">
    <property type="component" value="Unassembled WGS sequence"/>
</dbReference>
<evidence type="ECO:0000256" key="6">
    <source>
        <dbReference type="SAM" id="Phobius"/>
    </source>
</evidence>
<evidence type="ECO:0000313" key="8">
    <source>
        <dbReference type="EMBL" id="MBY8823924.1"/>
    </source>
</evidence>
<feature type="transmembrane region" description="Helical" evidence="6">
    <location>
        <begin position="303"/>
        <end position="327"/>
    </location>
</feature>
<dbReference type="PANTHER" id="PTHR23505">
    <property type="entry name" value="SPINSTER"/>
    <property type="match status" value="1"/>
</dbReference>
<dbReference type="PANTHER" id="PTHR23505:SF79">
    <property type="entry name" value="PROTEIN SPINSTER"/>
    <property type="match status" value="1"/>
</dbReference>
<keyword evidence="9" id="KW-1185">Reference proteome</keyword>